<evidence type="ECO:0000313" key="2">
    <source>
        <dbReference type="Proteomes" id="UP001304671"/>
    </source>
</evidence>
<name>A0ABU5QT17_9BACT</name>
<gene>
    <name evidence="1" type="ORF">VB264_20800</name>
</gene>
<dbReference type="Proteomes" id="UP001304671">
    <property type="component" value="Unassembled WGS sequence"/>
</dbReference>
<dbReference type="EMBL" id="JAYFUL010000049">
    <property type="protein sequence ID" value="MEA5260250.1"/>
    <property type="molecule type" value="Genomic_DNA"/>
</dbReference>
<evidence type="ECO:0000313" key="1">
    <source>
        <dbReference type="EMBL" id="MEA5260250.1"/>
    </source>
</evidence>
<dbReference type="RefSeq" id="WP_323252592.1">
    <property type="nucleotide sequence ID" value="NZ_JAYFUL010000049.1"/>
</dbReference>
<keyword evidence="2" id="KW-1185">Reference proteome</keyword>
<comment type="caution">
    <text evidence="1">The sequence shown here is derived from an EMBL/GenBank/DDBJ whole genome shotgun (WGS) entry which is preliminary data.</text>
</comment>
<reference evidence="1 2" key="1">
    <citation type="submission" date="2023-12" db="EMBL/GenBank/DDBJ databases">
        <title>Novel species of the genus Arcicella isolated from rivers.</title>
        <authorList>
            <person name="Lu H."/>
        </authorList>
    </citation>
    <scope>NUCLEOTIDE SEQUENCE [LARGE SCALE GENOMIC DNA]</scope>
    <source>
        <strain evidence="1 2">LMG 21963</strain>
    </source>
</reference>
<proteinExistence type="predicted"/>
<organism evidence="1 2">
    <name type="scientific">Arcicella aquatica</name>
    <dbReference type="NCBI Taxonomy" id="217141"/>
    <lineage>
        <taxon>Bacteria</taxon>
        <taxon>Pseudomonadati</taxon>
        <taxon>Bacteroidota</taxon>
        <taxon>Cytophagia</taxon>
        <taxon>Cytophagales</taxon>
        <taxon>Flectobacillaceae</taxon>
        <taxon>Arcicella</taxon>
    </lineage>
</organism>
<accession>A0ABU5QT17</accession>
<sequence length="179" mass="20236">MKIQNINQYKAEKLRLENQIVVSKAKLSKDFEDLKAEINPVRQIAGASQQLFVQSGRNNVLVNFGLNLGVDAILRNLILRRASWITRLVVPFFAKNLLSNYVANHKGNLVEESVSWIKEKVAPAHTAIENPSKPRRGLVEKALMWVKDATSEKPEPVLTTISIDNVPIKKNQHHVRKTV</sequence>
<protein>
    <submittedName>
        <fullName evidence="1">Uncharacterized protein</fullName>
    </submittedName>
</protein>